<feature type="transmembrane region" description="Helical" evidence="7">
    <location>
        <begin position="66"/>
        <end position="87"/>
    </location>
</feature>
<proteinExistence type="predicted"/>
<feature type="transmembrane region" description="Helical" evidence="7">
    <location>
        <begin position="286"/>
        <end position="304"/>
    </location>
</feature>
<evidence type="ECO:0000313" key="9">
    <source>
        <dbReference type="EMBL" id="GAA3880829.1"/>
    </source>
</evidence>
<evidence type="ECO:0000259" key="8">
    <source>
        <dbReference type="PROSITE" id="PS50850"/>
    </source>
</evidence>
<feature type="transmembrane region" description="Helical" evidence="7">
    <location>
        <begin position="141"/>
        <end position="160"/>
    </location>
</feature>
<dbReference type="InterPro" id="IPR005829">
    <property type="entry name" value="Sugar_transporter_CS"/>
</dbReference>
<comment type="subcellular location">
    <subcellularLocation>
        <location evidence="1">Cell membrane</location>
        <topology evidence="1">Multi-pass membrane protein</topology>
    </subcellularLocation>
</comment>
<evidence type="ECO:0000256" key="6">
    <source>
        <dbReference type="ARBA" id="ARBA00023136"/>
    </source>
</evidence>
<dbReference type="PANTHER" id="PTHR23517">
    <property type="entry name" value="RESISTANCE PROTEIN MDTM, PUTATIVE-RELATED-RELATED"/>
    <property type="match status" value="1"/>
</dbReference>
<feature type="transmembrane region" description="Helical" evidence="7">
    <location>
        <begin position="172"/>
        <end position="191"/>
    </location>
</feature>
<dbReference type="Proteomes" id="UP001501803">
    <property type="component" value="Unassembled WGS sequence"/>
</dbReference>
<keyword evidence="6 7" id="KW-0472">Membrane</keyword>
<evidence type="ECO:0000256" key="4">
    <source>
        <dbReference type="ARBA" id="ARBA00022692"/>
    </source>
</evidence>
<dbReference type="EMBL" id="BAABCN010000007">
    <property type="protein sequence ID" value="GAA3880829.1"/>
    <property type="molecule type" value="Genomic_DNA"/>
</dbReference>
<evidence type="ECO:0000256" key="1">
    <source>
        <dbReference type="ARBA" id="ARBA00004651"/>
    </source>
</evidence>
<evidence type="ECO:0000256" key="5">
    <source>
        <dbReference type="ARBA" id="ARBA00022989"/>
    </source>
</evidence>
<feature type="transmembrane region" description="Helical" evidence="7">
    <location>
        <begin position="349"/>
        <end position="369"/>
    </location>
</feature>
<keyword evidence="3" id="KW-1003">Cell membrane</keyword>
<dbReference type="InterPro" id="IPR036259">
    <property type="entry name" value="MFS_trans_sf"/>
</dbReference>
<dbReference type="InterPro" id="IPR011701">
    <property type="entry name" value="MFS"/>
</dbReference>
<gene>
    <name evidence="9" type="ORF">GCM10022381_23840</name>
</gene>
<evidence type="ECO:0000256" key="3">
    <source>
        <dbReference type="ARBA" id="ARBA00022475"/>
    </source>
</evidence>
<feature type="transmembrane region" description="Helical" evidence="7">
    <location>
        <begin position="35"/>
        <end position="54"/>
    </location>
</feature>
<organism evidence="9 10">
    <name type="scientific">Leifsonia kafniensis</name>
    <dbReference type="NCBI Taxonomy" id="475957"/>
    <lineage>
        <taxon>Bacteria</taxon>
        <taxon>Bacillati</taxon>
        <taxon>Actinomycetota</taxon>
        <taxon>Actinomycetes</taxon>
        <taxon>Micrococcales</taxon>
        <taxon>Microbacteriaceae</taxon>
        <taxon>Leifsonia</taxon>
    </lineage>
</organism>
<feature type="transmembrane region" description="Helical" evidence="7">
    <location>
        <begin position="93"/>
        <end position="120"/>
    </location>
</feature>
<dbReference type="Gene3D" id="1.20.1250.20">
    <property type="entry name" value="MFS general substrate transporter like domains"/>
    <property type="match status" value="2"/>
</dbReference>
<dbReference type="PROSITE" id="PS50850">
    <property type="entry name" value="MFS"/>
    <property type="match status" value="1"/>
</dbReference>
<keyword evidence="5 7" id="KW-1133">Transmembrane helix</keyword>
<feature type="transmembrane region" description="Helical" evidence="7">
    <location>
        <begin position="222"/>
        <end position="244"/>
    </location>
</feature>
<reference evidence="10" key="1">
    <citation type="journal article" date="2019" name="Int. J. Syst. Evol. Microbiol.">
        <title>The Global Catalogue of Microorganisms (GCM) 10K type strain sequencing project: providing services to taxonomists for standard genome sequencing and annotation.</title>
        <authorList>
            <consortium name="The Broad Institute Genomics Platform"/>
            <consortium name="The Broad Institute Genome Sequencing Center for Infectious Disease"/>
            <person name="Wu L."/>
            <person name="Ma J."/>
        </authorList>
    </citation>
    <scope>NUCLEOTIDE SEQUENCE [LARGE SCALE GENOMIC DNA]</scope>
    <source>
        <strain evidence="10">JCM 17021</strain>
    </source>
</reference>
<dbReference type="SUPFAM" id="SSF103473">
    <property type="entry name" value="MFS general substrate transporter"/>
    <property type="match status" value="1"/>
</dbReference>
<protein>
    <recommendedName>
        <fullName evidence="8">Major facilitator superfamily (MFS) profile domain-containing protein</fullName>
    </recommendedName>
</protein>
<feature type="domain" description="Major facilitator superfamily (MFS) profile" evidence="8">
    <location>
        <begin position="1"/>
        <end position="412"/>
    </location>
</feature>
<feature type="transmembrane region" description="Helical" evidence="7">
    <location>
        <begin position="389"/>
        <end position="406"/>
    </location>
</feature>
<comment type="caution">
    <text evidence="9">The sequence shown here is derived from an EMBL/GenBank/DDBJ whole genome shotgun (WGS) entry which is preliminary data.</text>
</comment>
<dbReference type="Pfam" id="PF07690">
    <property type="entry name" value="MFS_1"/>
    <property type="match status" value="1"/>
</dbReference>
<dbReference type="InterPro" id="IPR050171">
    <property type="entry name" value="MFS_Transporters"/>
</dbReference>
<evidence type="ECO:0000313" key="10">
    <source>
        <dbReference type="Proteomes" id="UP001501803"/>
    </source>
</evidence>
<keyword evidence="2" id="KW-0813">Transport</keyword>
<feature type="transmembrane region" description="Helical" evidence="7">
    <location>
        <begin position="310"/>
        <end position="328"/>
    </location>
</feature>
<evidence type="ECO:0000256" key="7">
    <source>
        <dbReference type="SAM" id="Phobius"/>
    </source>
</evidence>
<dbReference type="PANTHER" id="PTHR23517:SF2">
    <property type="entry name" value="MULTIDRUG RESISTANCE PROTEIN MDTH"/>
    <property type="match status" value="1"/>
</dbReference>
<dbReference type="InterPro" id="IPR020846">
    <property type="entry name" value="MFS_dom"/>
</dbReference>
<keyword evidence="10" id="KW-1185">Reference proteome</keyword>
<evidence type="ECO:0000256" key="2">
    <source>
        <dbReference type="ARBA" id="ARBA00022448"/>
    </source>
</evidence>
<sequence>MAIVVVGLVGQLAWTIENMYLNVFVYDTISPDPNVIALMVAASAVAATVATLLVGAWSDRLGRRRAIIAIGYIAWGICTAAFGFVGVPSGTETLAGAAVIGAIVAVILLDCIMSVFGSGANDAAFSAWVTDSTTPANRGRVDGVLAVLPLIAMLLVFGLLDGLTRAGDWKLFFALVGAVTTITGVLSWFLIRDRGVPARRDRILTAVVHGLRPSTIRRQPGLYLTLLIWTVIGTSSQVFLPYVIIYLQRYLEIESYALALGIVLILASVLSIIGGRVMDRVGKTRFLLPAVAVFALGLIAMTFAREVPAVIGAATLMMAGMMSSIATVSAMTRDATPADRAGAVQGIRMMLAVMIPMIVGPFLGAAVISGASHTYTNLGVLQPVPGPEIFPTAAAVLLLVPVLVAIRAKLVR</sequence>
<dbReference type="PROSITE" id="PS00216">
    <property type="entry name" value="SUGAR_TRANSPORT_1"/>
    <property type="match status" value="1"/>
</dbReference>
<name>A0ABP7KNU7_9MICO</name>
<feature type="transmembrane region" description="Helical" evidence="7">
    <location>
        <begin position="256"/>
        <end position="274"/>
    </location>
</feature>
<accession>A0ABP7KNU7</accession>
<keyword evidence="4 7" id="KW-0812">Transmembrane</keyword>